<organism evidence="1 2">
    <name type="scientific">Serratia marcescens</name>
    <dbReference type="NCBI Taxonomy" id="615"/>
    <lineage>
        <taxon>Bacteria</taxon>
        <taxon>Pseudomonadati</taxon>
        <taxon>Pseudomonadota</taxon>
        <taxon>Gammaproteobacteria</taxon>
        <taxon>Enterobacterales</taxon>
        <taxon>Yersiniaceae</taxon>
        <taxon>Serratia</taxon>
    </lineage>
</organism>
<dbReference type="AlphaFoldDB" id="A0A379YM95"/>
<dbReference type="Proteomes" id="UP000254765">
    <property type="component" value="Unassembled WGS sequence"/>
</dbReference>
<proteinExistence type="predicted"/>
<reference evidence="1 2" key="1">
    <citation type="submission" date="2018-06" db="EMBL/GenBank/DDBJ databases">
        <authorList>
            <consortium name="Pathogen Informatics"/>
            <person name="Doyle S."/>
        </authorList>
    </citation>
    <scope>NUCLEOTIDE SEQUENCE [LARGE SCALE GENOMIC DNA]</scope>
    <source>
        <strain evidence="1 2">NCTC10211</strain>
    </source>
</reference>
<name>A0A379YM95_SERMA</name>
<gene>
    <name evidence="1" type="ORF">NCTC10211_02030</name>
</gene>
<evidence type="ECO:0000313" key="1">
    <source>
        <dbReference type="EMBL" id="SUI46524.1"/>
    </source>
</evidence>
<dbReference type="SUPFAM" id="SSF53474">
    <property type="entry name" value="alpha/beta-Hydrolases"/>
    <property type="match status" value="1"/>
</dbReference>
<protein>
    <submittedName>
        <fullName evidence="1">3-oxoadipate enol-lactonase</fullName>
    </submittedName>
</protein>
<sequence length="124" mass="13646">MIETLGPVGYGEQRAAALLREGADPQDIAWGAQRHAAARSDGFLSAAWMLANDDIGRYLARYRGPLEVWCGEQDRITPPEKAAELAREQDATLRLIVAAGHASYLDAPACFNRYLRDFTGAIQR</sequence>
<dbReference type="EMBL" id="UGYK01000002">
    <property type="protein sequence ID" value="SUI46524.1"/>
    <property type="molecule type" value="Genomic_DNA"/>
</dbReference>
<dbReference type="Gene3D" id="3.40.50.1820">
    <property type="entry name" value="alpha/beta hydrolase"/>
    <property type="match status" value="1"/>
</dbReference>
<accession>A0A379YM95</accession>
<dbReference type="InterPro" id="IPR029058">
    <property type="entry name" value="AB_hydrolase_fold"/>
</dbReference>
<evidence type="ECO:0000313" key="2">
    <source>
        <dbReference type="Proteomes" id="UP000254765"/>
    </source>
</evidence>